<dbReference type="NCBIfam" id="TIGR01643">
    <property type="entry name" value="YD_repeat_2x"/>
    <property type="match status" value="2"/>
</dbReference>
<evidence type="ECO:0008006" key="6">
    <source>
        <dbReference type="Google" id="ProtNLM"/>
    </source>
</evidence>
<dbReference type="SUPFAM" id="SSF69318">
    <property type="entry name" value="Integrin alpha N-terminal domain"/>
    <property type="match status" value="1"/>
</dbReference>
<dbReference type="InterPro" id="IPR031325">
    <property type="entry name" value="RHS_repeat"/>
</dbReference>
<reference evidence="4" key="1">
    <citation type="submission" date="2021-08" db="EMBL/GenBank/DDBJ databases">
        <authorList>
            <person name="Nwanade C."/>
            <person name="Wang M."/>
            <person name="Masoudi A."/>
            <person name="Yu Z."/>
            <person name="Liu J."/>
        </authorList>
    </citation>
    <scope>NUCLEOTIDE SEQUENCE</scope>
    <source>
        <strain evidence="4">S056</strain>
    </source>
</reference>
<dbReference type="Gene3D" id="2.180.10.10">
    <property type="entry name" value="RHS repeat-associated core"/>
    <property type="match status" value="2"/>
</dbReference>
<dbReference type="EMBL" id="CP080776">
    <property type="protein sequence ID" value="UWP96198.1"/>
    <property type="molecule type" value="Genomic_DNA"/>
</dbReference>
<dbReference type="Proteomes" id="UP001057991">
    <property type="component" value="Chromosome"/>
</dbReference>
<accession>A0A9Q9M066</accession>
<dbReference type="InterPro" id="IPR022385">
    <property type="entry name" value="Rhs_assc_core"/>
</dbReference>
<dbReference type="InterPro" id="IPR022045">
    <property type="entry name" value="TcdB_toxin_mid/N"/>
</dbReference>
<gene>
    <name evidence="4" type="ORF">K3X48_04200</name>
</gene>
<keyword evidence="1" id="KW-0677">Repeat</keyword>
<dbReference type="PANTHER" id="PTHR32305">
    <property type="match status" value="1"/>
</dbReference>
<evidence type="ECO:0000313" key="4">
    <source>
        <dbReference type="EMBL" id="UWP96198.1"/>
    </source>
</evidence>
<dbReference type="InterPro" id="IPR006530">
    <property type="entry name" value="YD"/>
</dbReference>
<evidence type="ECO:0000259" key="2">
    <source>
        <dbReference type="Pfam" id="PF12256"/>
    </source>
</evidence>
<dbReference type="Pfam" id="PF05593">
    <property type="entry name" value="RHS_repeat"/>
    <property type="match status" value="2"/>
</dbReference>
<dbReference type="Pfam" id="PF12256">
    <property type="entry name" value="TcdB_toxin_midN"/>
    <property type="match status" value="1"/>
</dbReference>
<dbReference type="InterPro" id="IPR056823">
    <property type="entry name" value="TEN-like_YD-shell"/>
</dbReference>
<feature type="domain" description="Teneurin-like YD-shell" evidence="3">
    <location>
        <begin position="1711"/>
        <end position="1810"/>
    </location>
</feature>
<protein>
    <recommendedName>
        <fullName evidence="6">Insecticide toxin TcdB middle/N-terminal domain-containing protein</fullName>
    </recommendedName>
</protein>
<proteinExistence type="predicted"/>
<organism evidence="4 5">
    <name type="scientific">Aliiroseovarius crassostreae</name>
    <dbReference type="NCBI Taxonomy" id="154981"/>
    <lineage>
        <taxon>Bacteria</taxon>
        <taxon>Pseudomonadati</taxon>
        <taxon>Pseudomonadota</taxon>
        <taxon>Alphaproteobacteria</taxon>
        <taxon>Rhodobacterales</taxon>
        <taxon>Paracoccaceae</taxon>
        <taxon>Aliiroseovarius</taxon>
    </lineage>
</organism>
<dbReference type="InterPro" id="IPR050708">
    <property type="entry name" value="T6SS_VgrG/RHS"/>
</dbReference>
<evidence type="ECO:0000256" key="1">
    <source>
        <dbReference type="ARBA" id="ARBA00022737"/>
    </source>
</evidence>
<dbReference type="PANTHER" id="PTHR32305:SF15">
    <property type="entry name" value="PROTEIN RHSA-RELATED"/>
    <property type="match status" value="1"/>
</dbReference>
<dbReference type="NCBIfam" id="TIGR03696">
    <property type="entry name" value="Rhs_assc_core"/>
    <property type="match status" value="1"/>
</dbReference>
<feature type="domain" description="Insecticide toxin TcdB middle/N-terminal" evidence="2">
    <location>
        <begin position="723"/>
        <end position="852"/>
    </location>
</feature>
<evidence type="ECO:0000259" key="3">
    <source>
        <dbReference type="Pfam" id="PF25023"/>
    </source>
</evidence>
<dbReference type="Pfam" id="PF25023">
    <property type="entry name" value="TEN_YD-shell"/>
    <property type="match status" value="1"/>
</dbReference>
<sequence>MMKSIWIGVVSAVLVFVAPMKGVSAEEDVTPATYIPEVTTTDNVGSDGAFSYSVALDLPEFRGLVPGLTLNYNSQNPNVNGPDAYLGHGWSLGGMSSIVRTSVGGGTPSYDLKNDVFTLDGMELLACDDSSATNRWTLDYPADYKTNTPSASCQSGGNFVAMREDYRKIIRTRSDTSKEANFQIWDRDGTRYLYRSVGYLRPEANPSSTGEAYKTAYRRHWVLSQIKDTQSTPNIVNIEYYISSYDRGYVPRPKRISYSGYNIDFHYQEKTNALQYATGTSYMGRQDYRLTAITVQHGNVPIRAYSLDHVFGAVTDTNLLSEVREYGSDYVLSSGRVTGGTYQRIGKFEYREETPIAIEKTVNLRTASGLNWGFGELKGALIADFNHNQRDEILFQPYWHRLDANEYELRGKGSFYFDQNGNLTTGPLAFDWINEIYNQSQPVSGSIMRHGKTNAPRLVDFHTESRGKSSDGTLTLTTYPRFFDPIHGIISTPTSPDLTRKVCEIFCDQSAEYWTYRLGEFDGAPGTDIAFNGMVFNADGEKNSSIDASILKEAFNRRPESADYTYIVDITGDGIDDVITESRLYTLKGMRWVSAPLTTRLKPVVDGWADKSLVDQIYWADVNNDGKADAIHLWYYLSYWGKMLEPRVEVYLSTGSGFKTKDTSWFGEDLISVLKDEKLQTFSFDDFNGDGQIELFVGLALEKTYLFQLAGNSFKRQSISGFEANLNRGDFNGDGVLDFHGKGNIVHFGSSQVPNLMTKAINRLGGETHVEYKPSSHFVTQYFPGVRQLVSQITQIGGTPGSTRVTTYSYNGAKYDYKLRKSLGFRTVTAYLPKIAGETTSPQLITTYDQAHWGTRGRVRSQTLILDGVTYSSDITSWDRSEATARPLGAKKISLHSKTRWGDKLIEQNKYYTYDAWGQQTLLRDTGFPGSGLDDRSTSVSYQRDLARYIVDRPSFTVKAKGSSLTAYQNRQNWLEASYYSYDGNASYAGSPTRGNLTRVEQWTGNTAGNYRRVVKTMGYDTHGNVVWEKDALGNQTSYEYDASWPLYPVHTTNALGHKFSTFWNQTCQKPRRLRDANGLETTVVYDSLCQEAERTLPNGRKVYHRYLSFGDPDNQYVYRSTRSSSNNSTMDSTIDRTFFDGFGQAYKTSHSGGTDDALQSIITLRKFDARGNLAWESNPMTWSEGRNAFDVSADRRTTFTYNPLNRLIKTVYPDGNYSTNQHSNLRFANKWAHEFDWPVTFVKDAHCYDAESNNTQCAFVAKAYDAYGNVQYVKQNDGGEAYYTYDAADRLVRIDDPNGARWDYSYDSYGNRTVASDPGLGTWSMQYDANGNLLNQTDAKGQVISFTYDKLNRVATKTYPDGSQSRQYEYQYDQARAGAYNIGQLTSVNIGPAGGADTHRVEYDYNNQGSVSRETHAVGGTNYEIEKEYHFGGGLKRIKLPYKPGTTETKWYGPFEYDAANRVIAFDSFIQSTSHNLWGNPTQITYGNGATTNYAYDARRGWLNKISVLAPDTSLVDQTIYTRTATGRVSRQNTRFTNGDFDYTYDKAGRLLQAANFNGHPELTQSFTYDVGGRILTNSALGSYSYPGTKHRPSNVAGQPLTYDANGNMLVGLDGKTMGYDGENRPLSVTYDGKTTRYEYGADGTRVKKIEGVGTAQEHTTTYLGPVEIRNFGAGKDEVILSYPHPSVRLTNRITGAGTPDEAVEERVAYLHTDQLGSVRAITDAAGAAEKHSLYKPFGEEIEFIRTPAHTAETKGFIGERYDDDSGLQYLNARYYDPKLAMFIQPDWFEVTQPGVGTNRYSYAFNDPVNKMDPTGNEAYHTSRDLNLGGVPGAHGYKTILTDDPKRYSEDLQGDFIEMEVKSDLLPGFQSGDTAYVITVGGHKVGDMLETIVNQAEDIQAIKELAEGDQRYLSYNAEFSGEIDIADGSMNEVQEDSRIIREYQNYDGKNAYRAWPTKNNLGRNCHSLASTIISRLNLRNHFVDVPGLSPGEDLLVPDSHWVKP</sequence>
<name>A0A9Q9M066_9RHOB</name>
<evidence type="ECO:0000313" key="5">
    <source>
        <dbReference type="Proteomes" id="UP001057991"/>
    </source>
</evidence>
<dbReference type="InterPro" id="IPR028994">
    <property type="entry name" value="Integrin_alpha_N"/>
</dbReference>
<dbReference type="RefSeq" id="WP_259806448.1">
    <property type="nucleotide sequence ID" value="NZ_CP080776.1"/>
</dbReference>